<gene>
    <name evidence="3" type="ORF">B0T25DRAFT_599561</name>
</gene>
<evidence type="ECO:0000313" key="4">
    <source>
        <dbReference type="Proteomes" id="UP001275084"/>
    </source>
</evidence>
<protein>
    <submittedName>
        <fullName evidence="3">Uncharacterized protein</fullName>
    </submittedName>
</protein>
<feature type="transmembrane region" description="Helical" evidence="2">
    <location>
        <begin position="45"/>
        <end position="63"/>
    </location>
</feature>
<evidence type="ECO:0000256" key="2">
    <source>
        <dbReference type="SAM" id="Phobius"/>
    </source>
</evidence>
<keyword evidence="4" id="KW-1185">Reference proteome</keyword>
<feature type="region of interest" description="Disordered" evidence="1">
    <location>
        <begin position="95"/>
        <end position="115"/>
    </location>
</feature>
<name>A0AAJ0HNV5_9PEZI</name>
<keyword evidence="2" id="KW-0812">Transmembrane</keyword>
<reference evidence="3" key="2">
    <citation type="submission" date="2023-06" db="EMBL/GenBank/DDBJ databases">
        <authorList>
            <consortium name="Lawrence Berkeley National Laboratory"/>
            <person name="Haridas S."/>
            <person name="Hensen N."/>
            <person name="Bonometti L."/>
            <person name="Westerberg I."/>
            <person name="Brannstrom I.O."/>
            <person name="Guillou S."/>
            <person name="Cros-Aarteil S."/>
            <person name="Calhoun S."/>
            <person name="Kuo A."/>
            <person name="Mondo S."/>
            <person name="Pangilinan J."/>
            <person name="Riley R."/>
            <person name="Labutti K."/>
            <person name="Andreopoulos B."/>
            <person name="Lipzen A."/>
            <person name="Chen C."/>
            <person name="Yanf M."/>
            <person name="Daum C."/>
            <person name="Ng V."/>
            <person name="Clum A."/>
            <person name="Steindorff A."/>
            <person name="Ohm R."/>
            <person name="Martin F."/>
            <person name="Silar P."/>
            <person name="Natvig D."/>
            <person name="Lalanne C."/>
            <person name="Gautier V."/>
            <person name="Ament-Velasquez S.L."/>
            <person name="Kruys A."/>
            <person name="Hutchinson M.I."/>
            <person name="Powell A.J."/>
            <person name="Barry K."/>
            <person name="Miller A.N."/>
            <person name="Grigoriev I.V."/>
            <person name="Debuchy R."/>
            <person name="Gladieux P."/>
            <person name="Thoren M.H."/>
            <person name="Johannesson H."/>
        </authorList>
    </citation>
    <scope>NUCLEOTIDE SEQUENCE</scope>
    <source>
        <strain evidence="3">CBS 955.72</strain>
    </source>
</reference>
<dbReference type="EMBL" id="JAUIQD010000002">
    <property type="protein sequence ID" value="KAK3358724.1"/>
    <property type="molecule type" value="Genomic_DNA"/>
</dbReference>
<keyword evidence="2" id="KW-1133">Transmembrane helix</keyword>
<keyword evidence="2" id="KW-0472">Membrane</keyword>
<sequence>MQPSATRRVFREDFSGLAHLVPALGRRFGVMERAAPRARSRREKLALASSLGFGYCAGAVIIYKCTTLLLHLQDFTYAVDGVQLFGSATLGGYTPANSGGQKHTGDGNPAVTIGSYPMNKRRRVSQFDTIDEPDSMSF</sequence>
<accession>A0AAJ0HNV5</accession>
<dbReference type="Proteomes" id="UP001275084">
    <property type="component" value="Unassembled WGS sequence"/>
</dbReference>
<evidence type="ECO:0000256" key="1">
    <source>
        <dbReference type="SAM" id="MobiDB-lite"/>
    </source>
</evidence>
<reference evidence="3" key="1">
    <citation type="journal article" date="2023" name="Mol. Phylogenet. Evol.">
        <title>Genome-scale phylogeny and comparative genomics of the fungal order Sordariales.</title>
        <authorList>
            <person name="Hensen N."/>
            <person name="Bonometti L."/>
            <person name="Westerberg I."/>
            <person name="Brannstrom I.O."/>
            <person name="Guillou S."/>
            <person name="Cros-Aarteil S."/>
            <person name="Calhoun S."/>
            <person name="Haridas S."/>
            <person name="Kuo A."/>
            <person name="Mondo S."/>
            <person name="Pangilinan J."/>
            <person name="Riley R."/>
            <person name="LaButti K."/>
            <person name="Andreopoulos B."/>
            <person name="Lipzen A."/>
            <person name="Chen C."/>
            <person name="Yan M."/>
            <person name="Daum C."/>
            <person name="Ng V."/>
            <person name="Clum A."/>
            <person name="Steindorff A."/>
            <person name="Ohm R.A."/>
            <person name="Martin F."/>
            <person name="Silar P."/>
            <person name="Natvig D.O."/>
            <person name="Lalanne C."/>
            <person name="Gautier V."/>
            <person name="Ament-Velasquez S.L."/>
            <person name="Kruys A."/>
            <person name="Hutchinson M.I."/>
            <person name="Powell A.J."/>
            <person name="Barry K."/>
            <person name="Miller A.N."/>
            <person name="Grigoriev I.V."/>
            <person name="Debuchy R."/>
            <person name="Gladieux P."/>
            <person name="Hiltunen Thoren M."/>
            <person name="Johannesson H."/>
        </authorList>
    </citation>
    <scope>NUCLEOTIDE SEQUENCE</scope>
    <source>
        <strain evidence="3">CBS 955.72</strain>
    </source>
</reference>
<comment type="caution">
    <text evidence="3">The sequence shown here is derived from an EMBL/GenBank/DDBJ whole genome shotgun (WGS) entry which is preliminary data.</text>
</comment>
<organism evidence="3 4">
    <name type="scientific">Lasiosphaeria hispida</name>
    <dbReference type="NCBI Taxonomy" id="260671"/>
    <lineage>
        <taxon>Eukaryota</taxon>
        <taxon>Fungi</taxon>
        <taxon>Dikarya</taxon>
        <taxon>Ascomycota</taxon>
        <taxon>Pezizomycotina</taxon>
        <taxon>Sordariomycetes</taxon>
        <taxon>Sordariomycetidae</taxon>
        <taxon>Sordariales</taxon>
        <taxon>Lasiosphaeriaceae</taxon>
        <taxon>Lasiosphaeria</taxon>
    </lineage>
</organism>
<proteinExistence type="predicted"/>
<dbReference type="AlphaFoldDB" id="A0AAJ0HNV5"/>
<evidence type="ECO:0000313" key="3">
    <source>
        <dbReference type="EMBL" id="KAK3358724.1"/>
    </source>
</evidence>